<sequence length="729" mass="79611">MDHLVDGVDVIVTVPPGSRRPDALLAAVSAAHPDWNCRPVWAGDPQLRPKLVGGQRWLDASVDEADLLRVDPDGLPWLAALTAIGSIERPTIVISCGAAVLGELTSLVPADGEIVVVPKLLDPPVNDGTLHPSLEVLAEDGAVSASVAAFGRGSDAAAAWIRESLLVPTRLEHAVAAGRVLELAAELFPSRRCLDDRIGASVWRWPDDNPVLLDLPNFDSERFWLADPTLDGRPRVTLGVPARMGTINRAADQLAGATEPLRLPGGIEIDKAIRRIARHHRALPARPWSDAAAFRRWLDEQYWEDLHWSRGDLQAIFPHHTGSDADRFSAWAQRAAADGDAPLMVDPGVLRSSSSVVQTGARRDGVNLVGYFKHQSGVSNVGRRVAGIFDRHGIPYTTVAYERTWSPPIVPEPETDQRIEFADSLAFVNGDQFNHLRNDIPQMFGPGRQVVGMWSWELETIEGATPVGYQHADQIWGTTTFMADPFRHLPVQVEHVHVPFTEPTPSTRRRTEFAPLADADDRFVFGVVLDHLSITERKNPVAAVRAFRRAFPTADATGSGPMLVVKTINAERCWEDHERLLVEASGRSDIVIWNELLPIADHVALIGSFDALVSLHRSEGVGLHLAEAMWLERPIIATNYSGNLDFMDAESALLVDVDMVPVGPGLAPYPADALWAAPRLDDAAAAMRRLVTEPDLAASVGAAARRKMLSMPGEAEFVARVVDLLHLDR</sequence>
<gene>
    <name evidence="1" type="ORF">YM304_29910</name>
</gene>
<proteinExistence type="predicted"/>
<name>A0A6C7EDY8_ILUCY</name>
<dbReference type="Proteomes" id="UP000011863">
    <property type="component" value="Chromosome"/>
</dbReference>
<dbReference type="OrthoDB" id="9765330at2"/>
<evidence type="ECO:0000313" key="1">
    <source>
        <dbReference type="EMBL" id="BAN03305.1"/>
    </source>
</evidence>
<keyword evidence="1" id="KW-0808">Transferase</keyword>
<reference evidence="1 2" key="1">
    <citation type="journal article" date="2013" name="Int. J. Syst. Evol. Microbiol.">
        <title>Ilumatobacter nonamiense sp. nov. and Ilumatobacter coccineum sp. nov., isolated from seashore sand.</title>
        <authorList>
            <person name="Matsumoto A."/>
            <person name="Kasai H."/>
            <person name="Matsuo Y."/>
            <person name="Shizuri Y."/>
            <person name="Ichikawa N."/>
            <person name="Fujita N."/>
            <person name="Omura S."/>
            <person name="Takahashi Y."/>
        </authorList>
    </citation>
    <scope>NUCLEOTIDE SEQUENCE [LARGE SCALE GENOMIC DNA]</scope>
    <source>
        <strain evidence="2">NBRC 103263 / KCTC 29153 / YM16-304</strain>
    </source>
</reference>
<keyword evidence="1" id="KW-0328">Glycosyltransferase</keyword>
<dbReference type="Gene3D" id="3.40.50.2000">
    <property type="entry name" value="Glycogen Phosphorylase B"/>
    <property type="match status" value="1"/>
</dbReference>
<dbReference type="AlphaFoldDB" id="A0A6C7EDY8"/>
<dbReference type="SUPFAM" id="SSF53756">
    <property type="entry name" value="UDP-Glycosyltransferase/glycogen phosphorylase"/>
    <property type="match status" value="1"/>
</dbReference>
<dbReference type="RefSeq" id="WP_015442552.1">
    <property type="nucleotide sequence ID" value="NC_020520.1"/>
</dbReference>
<dbReference type="EC" id="2.4.-.-" evidence="1"/>
<dbReference type="KEGG" id="aym:YM304_29910"/>
<keyword evidence="2" id="KW-1185">Reference proteome</keyword>
<protein>
    <submittedName>
        <fullName evidence="1">Putative glycosyltransferase</fullName>
        <ecNumber evidence="1">2.4.-.-</ecNumber>
    </submittedName>
</protein>
<dbReference type="GO" id="GO:0016757">
    <property type="term" value="F:glycosyltransferase activity"/>
    <property type="evidence" value="ECO:0007669"/>
    <property type="project" value="UniProtKB-KW"/>
</dbReference>
<organism evidence="1 2">
    <name type="scientific">Ilumatobacter coccineus (strain NBRC 103263 / KCTC 29153 / YM16-304)</name>
    <dbReference type="NCBI Taxonomy" id="1313172"/>
    <lineage>
        <taxon>Bacteria</taxon>
        <taxon>Bacillati</taxon>
        <taxon>Actinomycetota</taxon>
        <taxon>Acidimicrobiia</taxon>
        <taxon>Acidimicrobiales</taxon>
        <taxon>Ilumatobacteraceae</taxon>
        <taxon>Ilumatobacter</taxon>
    </lineage>
</organism>
<dbReference type="PANTHER" id="PTHR46656:SF3">
    <property type="entry name" value="PUTATIVE-RELATED"/>
    <property type="match status" value="1"/>
</dbReference>
<dbReference type="EMBL" id="AP012057">
    <property type="protein sequence ID" value="BAN03305.1"/>
    <property type="molecule type" value="Genomic_DNA"/>
</dbReference>
<dbReference type="PANTHER" id="PTHR46656">
    <property type="entry name" value="PUTATIVE-RELATED"/>
    <property type="match status" value="1"/>
</dbReference>
<accession>A0A6C7EDY8</accession>
<evidence type="ECO:0000313" key="2">
    <source>
        <dbReference type="Proteomes" id="UP000011863"/>
    </source>
</evidence>